<accession>A0AAX2RRZ3</accession>
<evidence type="ECO:0000313" key="2">
    <source>
        <dbReference type="Proteomes" id="UP000298234"/>
    </source>
</evidence>
<comment type="caution">
    <text evidence="1">The sequence shown here is derived from an EMBL/GenBank/DDBJ whole genome shotgun (WGS) entry which is preliminary data.</text>
</comment>
<protein>
    <submittedName>
        <fullName evidence="1">Uncharacterized protein</fullName>
    </submittedName>
</protein>
<dbReference type="RefSeq" id="WP_134256229.1">
    <property type="nucleotide sequence ID" value="NZ_SNSG01000013.1"/>
</dbReference>
<proteinExistence type="predicted"/>
<sequence>MERIATASMRLRDSGPSAIDALLDGPGAIDHLRRAVCQFCMDYNDLVKLNGEARIDASEAYEREGDSLAEAMSTADEYVSKLLEIFEGAPLTMQVSAIQPQIDWLKKYVRERSAEIVRESIPKMTA</sequence>
<evidence type="ECO:0000313" key="1">
    <source>
        <dbReference type="EMBL" id="TEU47516.1"/>
    </source>
</evidence>
<dbReference type="Proteomes" id="UP000298234">
    <property type="component" value="Unassembled WGS sequence"/>
</dbReference>
<gene>
    <name evidence="1" type="ORF">E3D37_16050</name>
</gene>
<dbReference type="AlphaFoldDB" id="A0AAX2RRZ3"/>
<name>A0AAX2RRZ3_BURCE</name>
<organism evidence="1 2">
    <name type="scientific">Burkholderia cepacia</name>
    <name type="common">Pseudomonas cepacia</name>
    <dbReference type="NCBI Taxonomy" id="292"/>
    <lineage>
        <taxon>Bacteria</taxon>
        <taxon>Pseudomonadati</taxon>
        <taxon>Pseudomonadota</taxon>
        <taxon>Betaproteobacteria</taxon>
        <taxon>Burkholderiales</taxon>
        <taxon>Burkholderiaceae</taxon>
        <taxon>Burkholderia</taxon>
        <taxon>Burkholderia cepacia complex</taxon>
    </lineage>
</organism>
<reference evidence="1 2" key="1">
    <citation type="submission" date="2019-03" db="EMBL/GenBank/DDBJ databases">
        <title>Burkholderia cepacia outbreak.</title>
        <authorList>
            <person name="Farzana R."/>
            <person name="Walsh T.R."/>
        </authorList>
    </citation>
    <scope>NUCLEOTIDE SEQUENCE [LARGE SCALE GENOMIC DNA]</scope>
    <source>
        <strain evidence="2">d13</strain>
    </source>
</reference>
<dbReference type="EMBL" id="SNSQ01000016">
    <property type="protein sequence ID" value="TEU47516.1"/>
    <property type="molecule type" value="Genomic_DNA"/>
</dbReference>